<dbReference type="Proteomes" id="UP000198853">
    <property type="component" value="Unassembled WGS sequence"/>
</dbReference>
<evidence type="ECO:0000256" key="2">
    <source>
        <dbReference type="SAM" id="MobiDB-lite"/>
    </source>
</evidence>
<evidence type="ECO:0000313" key="4">
    <source>
        <dbReference type="EMBL" id="SDI64491.1"/>
    </source>
</evidence>
<comment type="similarity">
    <text evidence="1">Belongs to the UPF0337 (CsbD) family.</text>
</comment>
<dbReference type="InterPro" id="IPR036629">
    <property type="entry name" value="YjbJ_sf"/>
</dbReference>
<dbReference type="Gene3D" id="1.10.1470.10">
    <property type="entry name" value="YjbJ"/>
    <property type="match status" value="1"/>
</dbReference>
<feature type="compositionally biased region" description="Polar residues" evidence="2">
    <location>
        <begin position="23"/>
        <end position="33"/>
    </location>
</feature>
<feature type="compositionally biased region" description="Basic and acidic residues" evidence="2">
    <location>
        <begin position="51"/>
        <end position="60"/>
    </location>
</feature>
<dbReference type="Pfam" id="PF05532">
    <property type="entry name" value="CsbD"/>
    <property type="match status" value="1"/>
</dbReference>
<dbReference type="RefSeq" id="WP_090397142.1">
    <property type="nucleotide sequence ID" value="NZ_FNEN01000004.1"/>
</dbReference>
<proteinExistence type="inferred from homology"/>
<accession>A0A1G8M992</accession>
<dbReference type="AlphaFoldDB" id="A0A1G8M992"/>
<gene>
    <name evidence="4" type="ORF">SAMN04488123_10442</name>
</gene>
<reference evidence="4 5" key="1">
    <citation type="submission" date="2016-10" db="EMBL/GenBank/DDBJ databases">
        <authorList>
            <person name="de Groot N.N."/>
        </authorList>
    </citation>
    <scope>NUCLEOTIDE SEQUENCE [LARGE SCALE GENOMIC DNA]</scope>
    <source>
        <strain evidence="4 5">DSM 21771</strain>
    </source>
</reference>
<evidence type="ECO:0000313" key="5">
    <source>
        <dbReference type="Proteomes" id="UP000198853"/>
    </source>
</evidence>
<evidence type="ECO:0000256" key="1">
    <source>
        <dbReference type="ARBA" id="ARBA00009129"/>
    </source>
</evidence>
<protein>
    <submittedName>
        <fullName evidence="4">CsbD-like</fullName>
    </submittedName>
</protein>
<name>A0A1G8M992_9BACI</name>
<feature type="domain" description="CsbD-like" evidence="3">
    <location>
        <begin position="7"/>
        <end position="56"/>
    </location>
</feature>
<feature type="compositionally biased region" description="Basic and acidic residues" evidence="2">
    <location>
        <begin position="1"/>
        <end position="22"/>
    </location>
</feature>
<dbReference type="InterPro" id="IPR008462">
    <property type="entry name" value="CsbD"/>
</dbReference>
<dbReference type="OrthoDB" id="2941817at2"/>
<evidence type="ECO:0000259" key="3">
    <source>
        <dbReference type="Pfam" id="PF05532"/>
    </source>
</evidence>
<feature type="region of interest" description="Disordered" evidence="2">
    <location>
        <begin position="1"/>
        <end position="60"/>
    </location>
</feature>
<dbReference type="EMBL" id="FNEN01000004">
    <property type="protein sequence ID" value="SDI64491.1"/>
    <property type="molecule type" value="Genomic_DNA"/>
</dbReference>
<dbReference type="SUPFAM" id="SSF69047">
    <property type="entry name" value="Hypothetical protein YjbJ"/>
    <property type="match status" value="1"/>
</dbReference>
<organism evidence="4 5">
    <name type="scientific">Natribacillus halophilus</name>
    <dbReference type="NCBI Taxonomy" id="549003"/>
    <lineage>
        <taxon>Bacteria</taxon>
        <taxon>Bacillati</taxon>
        <taxon>Bacillota</taxon>
        <taxon>Bacilli</taxon>
        <taxon>Bacillales</taxon>
        <taxon>Bacillaceae</taxon>
        <taxon>Natribacillus</taxon>
    </lineage>
</organism>
<sequence>MSKGISEKVKGAVNKVKGESKDQIGNATDNTKLQGEGKKDKAKGAAQDEVGEAKKKEEKK</sequence>
<keyword evidence="5" id="KW-1185">Reference proteome</keyword>